<comment type="caution">
    <text evidence="1">The sequence shown here is derived from an EMBL/GenBank/DDBJ whole genome shotgun (WGS) entry which is preliminary data.</text>
</comment>
<dbReference type="EMBL" id="RJVG01000009">
    <property type="protein sequence ID" value="ROR25881.1"/>
    <property type="molecule type" value="Genomic_DNA"/>
</dbReference>
<protein>
    <submittedName>
        <fullName evidence="1">Uncharacterized protein</fullName>
    </submittedName>
</protein>
<evidence type="ECO:0000313" key="1">
    <source>
        <dbReference type="EMBL" id="ROR25881.1"/>
    </source>
</evidence>
<sequence>MNYNLYYYDPILDAVVMKDKDDNELVIECAKANAQVVFDEPEDEGYLVRLAREEPANYVSYALKPNGLQGYVDALNVFN</sequence>
<reference evidence="1 2" key="1">
    <citation type="submission" date="2018-11" db="EMBL/GenBank/DDBJ databases">
        <title>Genomic Encyclopedia of Type Strains, Phase IV (KMG-IV): sequencing the most valuable type-strain genomes for metagenomic binning, comparative biology and taxonomic classification.</title>
        <authorList>
            <person name="Goeker M."/>
        </authorList>
    </citation>
    <scope>NUCLEOTIDE SEQUENCE [LARGE SCALE GENOMIC DNA]</scope>
    <source>
        <strain evidence="1 2">DSM 26537</strain>
    </source>
</reference>
<gene>
    <name evidence="1" type="ORF">EDD66_10991</name>
</gene>
<accession>A0A3N1XIA7</accession>
<evidence type="ECO:0000313" key="2">
    <source>
        <dbReference type="Proteomes" id="UP000273083"/>
    </source>
</evidence>
<organism evidence="1 2">
    <name type="scientific">Mobilisporobacter senegalensis</name>
    <dbReference type="NCBI Taxonomy" id="1329262"/>
    <lineage>
        <taxon>Bacteria</taxon>
        <taxon>Bacillati</taxon>
        <taxon>Bacillota</taxon>
        <taxon>Clostridia</taxon>
        <taxon>Lachnospirales</taxon>
        <taxon>Lachnospiraceae</taxon>
        <taxon>Mobilisporobacter</taxon>
    </lineage>
</organism>
<dbReference type="RefSeq" id="WP_123610242.1">
    <property type="nucleotide sequence ID" value="NZ_RJVG01000009.1"/>
</dbReference>
<name>A0A3N1XIA7_9FIRM</name>
<proteinExistence type="predicted"/>
<dbReference type="OrthoDB" id="2060832at2"/>
<dbReference type="AlphaFoldDB" id="A0A3N1XIA7"/>
<keyword evidence="2" id="KW-1185">Reference proteome</keyword>
<dbReference type="Proteomes" id="UP000273083">
    <property type="component" value="Unassembled WGS sequence"/>
</dbReference>